<dbReference type="SUPFAM" id="SSF51045">
    <property type="entry name" value="WW domain"/>
    <property type="match status" value="1"/>
</dbReference>
<dbReference type="PANTHER" id="PTHR12329">
    <property type="entry name" value="BCL2-ASSOCIATED ATHANOGENE"/>
    <property type="match status" value="1"/>
</dbReference>
<dbReference type="Gene3D" id="2.20.70.10">
    <property type="match status" value="1"/>
</dbReference>
<evidence type="ECO:0000313" key="3">
    <source>
        <dbReference type="Proteomes" id="UP000186698"/>
    </source>
</evidence>
<feature type="region of interest" description="Disordered" evidence="2">
    <location>
        <begin position="127"/>
        <end position="327"/>
    </location>
</feature>
<dbReference type="Pfam" id="PF02179">
    <property type="entry name" value="BAG"/>
    <property type="match status" value="1"/>
</dbReference>
<dbReference type="SMART" id="SM00456">
    <property type="entry name" value="WW"/>
    <property type="match status" value="1"/>
</dbReference>
<dbReference type="Pfam" id="PF00397">
    <property type="entry name" value="WW"/>
    <property type="match status" value="1"/>
</dbReference>
<dbReference type="InterPro" id="IPR036533">
    <property type="entry name" value="BAG_dom_sf"/>
</dbReference>
<feature type="compositionally biased region" description="Polar residues" evidence="2">
    <location>
        <begin position="503"/>
        <end position="527"/>
    </location>
</feature>
<feature type="region of interest" description="Disordered" evidence="2">
    <location>
        <begin position="53"/>
        <end position="82"/>
    </location>
</feature>
<dbReference type="RefSeq" id="XP_018082744.1">
    <property type="nucleotide sequence ID" value="XM_018227255.2"/>
</dbReference>
<dbReference type="OMA" id="NESAAQC"/>
<dbReference type="GO" id="GO:0016020">
    <property type="term" value="C:membrane"/>
    <property type="evidence" value="ECO:0007669"/>
    <property type="project" value="TreeGrafter"/>
</dbReference>
<feature type="compositionally biased region" description="Polar residues" evidence="2">
    <location>
        <begin position="483"/>
        <end position="496"/>
    </location>
</feature>
<dbReference type="CTD" id="108697323"/>
<protein>
    <submittedName>
        <fullName evidence="4">BAG family molecular chaperone regulator 3</fullName>
    </submittedName>
</protein>
<name>A0A1L8FDT3_XENLA</name>
<dbReference type="GO" id="GO:0050821">
    <property type="term" value="P:protein stabilization"/>
    <property type="evidence" value="ECO:0007669"/>
    <property type="project" value="TreeGrafter"/>
</dbReference>
<dbReference type="AGR" id="Xenbase:XB-GENE-17337358"/>
<feature type="region of interest" description="Disordered" evidence="2">
    <location>
        <begin position="342"/>
        <end position="362"/>
    </location>
</feature>
<dbReference type="GO" id="GO:0051087">
    <property type="term" value="F:protein-folding chaperone binding"/>
    <property type="evidence" value="ECO:0007669"/>
    <property type="project" value="InterPro"/>
</dbReference>
<dbReference type="GO" id="GO:0005634">
    <property type="term" value="C:nucleus"/>
    <property type="evidence" value="ECO:0007669"/>
    <property type="project" value="TreeGrafter"/>
</dbReference>
<dbReference type="Xenbase" id="XB-GENE-17337358">
    <property type="gene designation" value="bag3.S"/>
</dbReference>
<dbReference type="InterPro" id="IPR039773">
    <property type="entry name" value="BAG_chaperone_regulator"/>
</dbReference>
<dbReference type="InterPro" id="IPR003103">
    <property type="entry name" value="BAG_domain"/>
</dbReference>
<evidence type="ECO:0000256" key="2">
    <source>
        <dbReference type="SAM" id="MobiDB-lite"/>
    </source>
</evidence>
<feature type="region of interest" description="Disordered" evidence="2">
    <location>
        <begin position="481"/>
        <end position="527"/>
    </location>
</feature>
<dbReference type="AlphaFoldDB" id="A0A1L8FDT3"/>
<dbReference type="PROSITE" id="PS01159">
    <property type="entry name" value="WW_DOMAIN_1"/>
    <property type="match status" value="1"/>
</dbReference>
<dbReference type="PaxDb" id="8355-A0A1L8FDT3"/>
<dbReference type="InterPro" id="IPR036020">
    <property type="entry name" value="WW_dom_sf"/>
</dbReference>
<dbReference type="PANTHER" id="PTHR12329:SF12">
    <property type="entry name" value="BAG FAMILY MOLECULAR CHAPERONE REGULATOR 3"/>
    <property type="match status" value="1"/>
</dbReference>
<evidence type="ECO:0000313" key="5">
    <source>
        <dbReference type="Xenbase" id="XB-GENE-17337358"/>
    </source>
</evidence>
<gene>
    <name evidence="4 5" type="primary">bag3.S</name>
</gene>
<dbReference type="Gene3D" id="1.20.58.120">
    <property type="entry name" value="BAG domain"/>
    <property type="match status" value="1"/>
</dbReference>
<accession>A0A1L8FDT3</accession>
<dbReference type="KEGG" id="xla:108697323"/>
<dbReference type="PROSITE" id="PS50020">
    <property type="entry name" value="WW_DOMAIN_2"/>
    <property type="match status" value="1"/>
</dbReference>
<keyword evidence="1" id="KW-0143">Chaperone</keyword>
<dbReference type="OrthoDB" id="333905at2759"/>
<reference evidence="4" key="1">
    <citation type="submission" date="2025-08" db="UniProtKB">
        <authorList>
            <consortium name="RefSeq"/>
        </authorList>
    </citation>
    <scope>IDENTIFICATION</scope>
    <source>
        <strain evidence="4">J_2021</strain>
        <tissue evidence="4">Erythrocytes</tissue>
    </source>
</reference>
<dbReference type="GO" id="GO:0046716">
    <property type="term" value="P:muscle cell cellular homeostasis"/>
    <property type="evidence" value="ECO:0007669"/>
    <property type="project" value="TreeGrafter"/>
</dbReference>
<organism evidence="3 4">
    <name type="scientific">Xenopus laevis</name>
    <name type="common">African clawed frog</name>
    <dbReference type="NCBI Taxonomy" id="8355"/>
    <lineage>
        <taxon>Eukaryota</taxon>
        <taxon>Metazoa</taxon>
        <taxon>Chordata</taxon>
        <taxon>Craniata</taxon>
        <taxon>Vertebrata</taxon>
        <taxon>Euteleostomi</taxon>
        <taxon>Amphibia</taxon>
        <taxon>Batrachia</taxon>
        <taxon>Anura</taxon>
        <taxon>Pipoidea</taxon>
        <taxon>Pipidae</taxon>
        <taxon>Xenopodinae</taxon>
        <taxon>Xenopus</taxon>
        <taxon>Xenopus</taxon>
    </lineage>
</organism>
<feature type="region of interest" description="Disordered" evidence="2">
    <location>
        <begin position="1"/>
        <end position="26"/>
    </location>
</feature>
<dbReference type="SMART" id="SM00264">
    <property type="entry name" value="BAG"/>
    <property type="match status" value="1"/>
</dbReference>
<feature type="compositionally biased region" description="Polar residues" evidence="2">
    <location>
        <begin position="272"/>
        <end position="285"/>
    </location>
</feature>
<feature type="compositionally biased region" description="Polar residues" evidence="2">
    <location>
        <begin position="186"/>
        <end position="208"/>
    </location>
</feature>
<dbReference type="CDD" id="cd00201">
    <property type="entry name" value="WW"/>
    <property type="match status" value="1"/>
</dbReference>
<feature type="compositionally biased region" description="Polar residues" evidence="2">
    <location>
        <begin position="67"/>
        <end position="77"/>
    </location>
</feature>
<dbReference type="InterPro" id="IPR001202">
    <property type="entry name" value="WW_dom"/>
</dbReference>
<dbReference type="GeneID" id="108697323"/>
<feature type="compositionally biased region" description="Polar residues" evidence="2">
    <location>
        <begin position="130"/>
        <end position="159"/>
    </location>
</feature>
<dbReference type="Proteomes" id="UP000186698">
    <property type="component" value="Chromosome 7S"/>
</dbReference>
<feature type="compositionally biased region" description="Polar residues" evidence="2">
    <location>
        <begin position="1"/>
        <end position="24"/>
    </location>
</feature>
<dbReference type="PROSITE" id="PS51035">
    <property type="entry name" value="BAG"/>
    <property type="match status" value="1"/>
</dbReference>
<dbReference type="GO" id="GO:0010664">
    <property type="term" value="P:negative regulation of striated muscle cell apoptotic process"/>
    <property type="evidence" value="ECO:0007669"/>
    <property type="project" value="TreeGrafter"/>
</dbReference>
<evidence type="ECO:0000256" key="1">
    <source>
        <dbReference type="ARBA" id="ARBA00023186"/>
    </source>
</evidence>
<dbReference type="Bgee" id="108697323">
    <property type="expression patterns" value="Expressed in muscle tissue and 18 other cell types or tissues"/>
</dbReference>
<dbReference type="GO" id="GO:0000774">
    <property type="term" value="F:adenyl-nucleotide exchange factor activity"/>
    <property type="evidence" value="ECO:0007669"/>
    <property type="project" value="TreeGrafter"/>
</dbReference>
<dbReference type="STRING" id="8355.A0A1L8FDT3"/>
<sequence>MAYSPVSRSSTNTTQGSLMSHNNQPLPPGWEMKLDPHTGCSFFVDHNNRVTTWTDPRLQDTGKVGQTLANGPSQESQKPLPLREGNVYYPQLRPGYIPIPIMHEGVENRQQHPFYALHQPGMQRVRCDPISTQNRPQSPLRNFNRPQSPAWSSTETPQADRQGMASPSQSGSPQGPSPPPSIAESHLSQSPSRQSVLSQSPGRQSTGYSLPRGYISIPVIHQGGNASPRLPSHGFQQKPKTHYPQGTGDYQPHYPVFHKIQDERDSRPPPVQSTRATTKPTSSREGSPIIVQHAMEKPQVHQIPQPRESPPKPPSENKPTSPTREQLQGQIPIQVLLQERACKSPPQTREEEKLPTPVPMTPPKVTPVFTTHVPMPPPEFTAVPQEPVGEKASEVPEPQHKHPGVLQIERILERVKAMEQAVNGFQGRKNEKTYLILEEDLTKVLLALDSVDPEGRVDVRQARRDGVRKVQKILETLEEKTSKNSQCTQALDSQDSMDVDNTVYRSSGTTENSQTEPACTTSSLVGH</sequence>
<dbReference type="GO" id="GO:0005829">
    <property type="term" value="C:cytosol"/>
    <property type="evidence" value="ECO:0007669"/>
    <property type="project" value="TreeGrafter"/>
</dbReference>
<proteinExistence type="predicted"/>
<feature type="compositionally biased region" description="Pro residues" evidence="2">
    <location>
        <begin position="307"/>
        <end position="316"/>
    </location>
</feature>
<dbReference type="SUPFAM" id="SSF63491">
    <property type="entry name" value="BAG domain"/>
    <property type="match status" value="1"/>
</dbReference>
<keyword evidence="3" id="KW-1185">Reference proteome</keyword>
<evidence type="ECO:0000313" key="4">
    <source>
        <dbReference type="RefSeq" id="XP_018082744.1"/>
    </source>
</evidence>